<dbReference type="Proteomes" id="UP000789920">
    <property type="component" value="Unassembled WGS sequence"/>
</dbReference>
<evidence type="ECO:0000313" key="1">
    <source>
        <dbReference type="EMBL" id="CAG8525329.1"/>
    </source>
</evidence>
<accession>A0ACA9LEY9</accession>
<comment type="caution">
    <text evidence="1">The sequence shown here is derived from an EMBL/GenBank/DDBJ whole genome shotgun (WGS) entry which is preliminary data.</text>
</comment>
<dbReference type="EMBL" id="CAJVQC010003344">
    <property type="protein sequence ID" value="CAG8525329.1"/>
    <property type="molecule type" value="Genomic_DNA"/>
</dbReference>
<reference evidence="1" key="1">
    <citation type="submission" date="2021-06" db="EMBL/GenBank/DDBJ databases">
        <authorList>
            <person name="Kallberg Y."/>
            <person name="Tangrot J."/>
            <person name="Rosling A."/>
        </authorList>
    </citation>
    <scope>NUCLEOTIDE SEQUENCE</scope>
    <source>
        <strain evidence="1">MA461A</strain>
    </source>
</reference>
<sequence length="136" mass="15935">MAEMITSVDYAADSNVWLHDKLKGKFKVKWIFIKDIPNSQLKHINVVNNEDKPVTNSRDTQELFIEAGREMLKIFSNYRSQTSILDDFKYYEKRQVEMEKGEIVQTGSDVAFERWSDVASRLSQKYSNQSMNQLET</sequence>
<proteinExistence type="predicted"/>
<name>A0ACA9LEY9_9GLOM</name>
<keyword evidence="2" id="KW-1185">Reference proteome</keyword>
<evidence type="ECO:0000313" key="2">
    <source>
        <dbReference type="Proteomes" id="UP000789920"/>
    </source>
</evidence>
<gene>
    <name evidence="1" type="ORF">RPERSI_LOCUS2892</name>
</gene>
<protein>
    <submittedName>
        <fullName evidence="1">16927_t:CDS:1</fullName>
    </submittedName>
</protein>
<organism evidence="1 2">
    <name type="scientific">Racocetra persica</name>
    <dbReference type="NCBI Taxonomy" id="160502"/>
    <lineage>
        <taxon>Eukaryota</taxon>
        <taxon>Fungi</taxon>
        <taxon>Fungi incertae sedis</taxon>
        <taxon>Mucoromycota</taxon>
        <taxon>Glomeromycotina</taxon>
        <taxon>Glomeromycetes</taxon>
        <taxon>Diversisporales</taxon>
        <taxon>Gigasporaceae</taxon>
        <taxon>Racocetra</taxon>
    </lineage>
</organism>